<feature type="transmembrane region" description="Helical" evidence="1">
    <location>
        <begin position="314"/>
        <end position="340"/>
    </location>
</feature>
<evidence type="ECO:0000313" key="2">
    <source>
        <dbReference type="EMBL" id="MCP2162728.1"/>
    </source>
</evidence>
<feature type="transmembrane region" description="Helical" evidence="1">
    <location>
        <begin position="35"/>
        <end position="53"/>
    </location>
</feature>
<accession>A0ABT1HA99</accession>
<evidence type="ECO:0000313" key="3">
    <source>
        <dbReference type="Proteomes" id="UP001205740"/>
    </source>
</evidence>
<protein>
    <submittedName>
        <fullName evidence="2">Membrane protein involved in the export of O-antigen and teichoic acid</fullName>
    </submittedName>
</protein>
<dbReference type="Proteomes" id="UP001205740">
    <property type="component" value="Unassembled WGS sequence"/>
</dbReference>
<keyword evidence="3" id="KW-1185">Reference proteome</keyword>
<dbReference type="RefSeq" id="WP_253656283.1">
    <property type="nucleotide sequence ID" value="NZ_BAAAOE010000002.1"/>
</dbReference>
<feature type="transmembrane region" description="Helical" evidence="1">
    <location>
        <begin position="177"/>
        <end position="200"/>
    </location>
</feature>
<keyword evidence="1" id="KW-1133">Transmembrane helix</keyword>
<feature type="transmembrane region" description="Helical" evidence="1">
    <location>
        <begin position="243"/>
        <end position="265"/>
    </location>
</feature>
<feature type="transmembrane region" description="Helical" evidence="1">
    <location>
        <begin position="212"/>
        <end position="237"/>
    </location>
</feature>
<reference evidence="2 3" key="1">
    <citation type="submission" date="2022-06" db="EMBL/GenBank/DDBJ databases">
        <title>Genomic Encyclopedia of Archaeal and Bacterial Type Strains, Phase II (KMG-II): from individual species to whole genera.</title>
        <authorList>
            <person name="Goeker M."/>
        </authorList>
    </citation>
    <scope>NUCLEOTIDE SEQUENCE [LARGE SCALE GENOMIC DNA]</scope>
    <source>
        <strain evidence="2 3">DSM 45037</strain>
    </source>
</reference>
<feature type="transmembrane region" description="Helical" evidence="1">
    <location>
        <begin position="60"/>
        <end position="77"/>
    </location>
</feature>
<proteinExistence type="predicted"/>
<feature type="transmembrane region" description="Helical" evidence="1">
    <location>
        <begin position="361"/>
        <end position="389"/>
    </location>
</feature>
<keyword evidence="1" id="KW-0472">Membrane</keyword>
<keyword evidence="1" id="KW-0812">Transmembrane</keyword>
<gene>
    <name evidence="2" type="ORF">LX12_003936</name>
</gene>
<evidence type="ECO:0000256" key="1">
    <source>
        <dbReference type="SAM" id="Phobius"/>
    </source>
</evidence>
<organism evidence="2 3">
    <name type="scientific">Williamsia serinedens</name>
    <dbReference type="NCBI Taxonomy" id="391736"/>
    <lineage>
        <taxon>Bacteria</taxon>
        <taxon>Bacillati</taxon>
        <taxon>Actinomycetota</taxon>
        <taxon>Actinomycetes</taxon>
        <taxon>Mycobacteriales</taxon>
        <taxon>Nocardiaceae</taxon>
        <taxon>Williamsia</taxon>
    </lineage>
</organism>
<sequence length="398" mass="41807">MTIGPSPEDEPVAEGTRAVATAAKGNLLTTLVAMLWLYGGRGVGMLWTVVLLSQLGVSDYGLYGMAFALSAVIGPPLDNPYVVRSMRESEERFVAERASRFLVGLTLVAAGTALVGVSYIAWFGLTVAGGEIAYKSYSSRFARDGKADRVWRLDSIRQVVSVALACVYLFGVDHPTLLGASALYVAPYYVILVLAALEARGHRPQLPGPPRLTLALVGEMLGTALYLQGDVLLLGFLTDSRTAGYYTLCWTVAAALAAVGQSFGMTYHEPLRLSGGKLSSGPPLKLTLAIGGLSTAAVAIFGVVLLLTPAPTELAVAMIIISLFTGMRTMISILQVILYAQRRDILRLTANMGLVPVKLGAVAALAPIGAVGASIASVGADAILLAIYATAIYRKPTT</sequence>
<feature type="transmembrane region" description="Helical" evidence="1">
    <location>
        <begin position="155"/>
        <end position="171"/>
    </location>
</feature>
<feature type="transmembrane region" description="Helical" evidence="1">
    <location>
        <begin position="101"/>
        <end position="134"/>
    </location>
</feature>
<dbReference type="EMBL" id="JAMTCG010000007">
    <property type="protein sequence ID" value="MCP2162728.1"/>
    <property type="molecule type" value="Genomic_DNA"/>
</dbReference>
<name>A0ABT1HA99_9NOCA</name>
<comment type="caution">
    <text evidence="2">The sequence shown here is derived from an EMBL/GenBank/DDBJ whole genome shotgun (WGS) entry which is preliminary data.</text>
</comment>
<feature type="transmembrane region" description="Helical" evidence="1">
    <location>
        <begin position="286"/>
        <end position="308"/>
    </location>
</feature>